<organism evidence="2 3">
    <name type="scientific">Candidatus Francisella endociliophora</name>
    <dbReference type="NCBI Taxonomy" id="653937"/>
    <lineage>
        <taxon>Bacteria</taxon>
        <taxon>Pseudomonadati</taxon>
        <taxon>Pseudomonadota</taxon>
        <taxon>Gammaproteobacteria</taxon>
        <taxon>Thiotrichales</taxon>
        <taxon>Francisellaceae</taxon>
        <taxon>Francisella</taxon>
    </lineage>
</organism>
<dbReference type="OrthoDB" id="5605758at2"/>
<dbReference type="EMBL" id="CP009574">
    <property type="protein sequence ID" value="AIT09472.1"/>
    <property type="molecule type" value="Genomic_DNA"/>
</dbReference>
<dbReference type="HOGENOM" id="CLU_207122_0_0_6"/>
<keyword evidence="1" id="KW-0472">Membrane</keyword>
<dbReference type="STRING" id="1547445.LO80_05490"/>
<dbReference type="AlphaFoldDB" id="A0A097EPH5"/>
<keyword evidence="3" id="KW-1185">Reference proteome</keyword>
<evidence type="ECO:0000313" key="2">
    <source>
        <dbReference type="EMBL" id="AIT09472.1"/>
    </source>
</evidence>
<reference evidence="2 3" key="1">
    <citation type="submission" date="2014-10" db="EMBL/GenBank/DDBJ databases">
        <title>Whole genome sequence of Francisella endociliophora strain FSC1006, isolated from a laboratory culture of the marine ciliate Euplotes raikovi.</title>
        <authorList>
            <person name="Granberg M."/>
            <person name="Backman S."/>
            <person name="Lundmark E."/>
            <person name="Nilsson E."/>
            <person name="Karlsson E."/>
            <person name="Thelaus J."/>
            <person name="Ohrman C."/>
            <person name="Larkeryd A."/>
            <person name="Stenberg P."/>
        </authorList>
    </citation>
    <scope>NUCLEOTIDE SEQUENCE [LARGE SCALE GENOMIC DNA]</scope>
    <source>
        <strain evidence="2 3">FSC1006</strain>
    </source>
</reference>
<feature type="transmembrane region" description="Helical" evidence="1">
    <location>
        <begin position="40"/>
        <end position="58"/>
    </location>
</feature>
<gene>
    <name evidence="2" type="ORF">LO80_05490</name>
</gene>
<evidence type="ECO:0000313" key="3">
    <source>
        <dbReference type="Proteomes" id="UP000029672"/>
    </source>
</evidence>
<feature type="transmembrane region" description="Helical" evidence="1">
    <location>
        <begin position="6"/>
        <end position="28"/>
    </location>
</feature>
<name>A0A097EPH5_9GAMM</name>
<dbReference type="RefSeq" id="WP_040009288.1">
    <property type="nucleotide sequence ID" value="NZ_CP009574.1"/>
</dbReference>
<keyword evidence="1" id="KW-1133">Transmembrane helix</keyword>
<proteinExistence type="predicted"/>
<sequence length="64" mass="7250">MSKKNLPLISFIAGVLSILFVVFIAVLFPRLEISAMTKNIILIVLLLPWVVFMLSLIFCNKDNK</sequence>
<accession>A0A097EPH5</accession>
<protein>
    <submittedName>
        <fullName evidence="2">Uncharacterized protein</fullName>
    </submittedName>
</protein>
<evidence type="ECO:0000256" key="1">
    <source>
        <dbReference type="SAM" id="Phobius"/>
    </source>
</evidence>
<dbReference type="KEGG" id="frf:LO80_05490"/>
<keyword evidence="1" id="KW-0812">Transmembrane</keyword>
<dbReference type="Proteomes" id="UP000029672">
    <property type="component" value="Chromosome"/>
</dbReference>